<dbReference type="SUPFAM" id="SSF52200">
    <property type="entry name" value="Toll/Interleukin receptor TIR domain"/>
    <property type="match status" value="1"/>
</dbReference>
<keyword evidence="6 7" id="KW-0472">Membrane</keyword>
<evidence type="ECO:0000256" key="2">
    <source>
        <dbReference type="ARBA" id="ARBA00022614"/>
    </source>
</evidence>
<keyword evidence="4" id="KW-0732">Signal</keyword>
<dbReference type="AlphaFoldDB" id="A0AAE0RM40"/>
<keyword evidence="2" id="KW-0433">Leucine-rich repeat</keyword>
<proteinExistence type="predicted"/>
<evidence type="ECO:0000313" key="10">
    <source>
        <dbReference type="Proteomes" id="UP001195483"/>
    </source>
</evidence>
<dbReference type="InterPro" id="IPR000157">
    <property type="entry name" value="TIR_dom"/>
</dbReference>
<name>A0AAE0RM40_9BIVA</name>
<protein>
    <recommendedName>
        <fullName evidence="8">TIR domain-containing protein</fullName>
    </recommendedName>
</protein>
<evidence type="ECO:0000256" key="1">
    <source>
        <dbReference type="ARBA" id="ARBA00004167"/>
    </source>
</evidence>
<dbReference type="Pfam" id="PF01582">
    <property type="entry name" value="TIR"/>
    <property type="match status" value="1"/>
</dbReference>
<reference evidence="9" key="1">
    <citation type="journal article" date="2021" name="Genome Biol. Evol.">
        <title>A High-Quality Reference Genome for a Parasitic Bivalve with Doubly Uniparental Inheritance (Bivalvia: Unionida).</title>
        <authorList>
            <person name="Smith C.H."/>
        </authorList>
    </citation>
    <scope>NUCLEOTIDE SEQUENCE</scope>
    <source>
        <strain evidence="9">CHS0354</strain>
    </source>
</reference>
<comment type="subcellular location">
    <subcellularLocation>
        <location evidence="1">Membrane</location>
        <topology evidence="1">Single-pass membrane protein</topology>
    </subcellularLocation>
</comment>
<dbReference type="SMART" id="SM00082">
    <property type="entry name" value="LRRCT"/>
    <property type="match status" value="1"/>
</dbReference>
<gene>
    <name evidence="9" type="ORF">CHS0354_006494</name>
</gene>
<dbReference type="GO" id="GO:0038023">
    <property type="term" value="F:signaling receptor activity"/>
    <property type="evidence" value="ECO:0007669"/>
    <property type="project" value="TreeGrafter"/>
</dbReference>
<feature type="transmembrane region" description="Helical" evidence="7">
    <location>
        <begin position="97"/>
        <end position="116"/>
    </location>
</feature>
<dbReference type="Gene3D" id="3.40.50.10140">
    <property type="entry name" value="Toll/interleukin-1 receptor homology (TIR) domain"/>
    <property type="match status" value="1"/>
</dbReference>
<sequence>MANNKIKVIKEGYLPSSLMVNLTTLDLSGNPFDCSCENLWLRKWMNNILHQNPNIFSNNYPKTYQCATPSSLKGTLLKSYNPTEEDCRPWGHVLMDIIITSSAIVIVFSCVAVLYIHRWNIRYILHAILKRRKKYTPLNEADFHYDVYVAYSDKDRPWIRDELWRKLDNEKGLKLYIRDKSEDPGVSKCDSIVDNMYDSRKVILVISGNFMSCPWCQYQLQVAQNRSVQVGPDWLIPVVLGDLKIRHVTKSLHVLLKQTNMITWSEEETAKQLFWSQLLASIEKCRDLNDVEDDSLKST</sequence>
<evidence type="ECO:0000256" key="6">
    <source>
        <dbReference type="ARBA" id="ARBA00023136"/>
    </source>
</evidence>
<evidence type="ECO:0000256" key="4">
    <source>
        <dbReference type="ARBA" id="ARBA00022729"/>
    </source>
</evidence>
<dbReference type="GO" id="GO:0007165">
    <property type="term" value="P:signal transduction"/>
    <property type="evidence" value="ECO:0007669"/>
    <property type="project" value="InterPro"/>
</dbReference>
<dbReference type="PANTHER" id="PTHR24365">
    <property type="entry name" value="TOLL-LIKE RECEPTOR"/>
    <property type="match status" value="1"/>
</dbReference>
<dbReference type="EMBL" id="JAEAOA010000448">
    <property type="protein sequence ID" value="KAK3575870.1"/>
    <property type="molecule type" value="Genomic_DNA"/>
</dbReference>
<dbReference type="PANTHER" id="PTHR24365:SF530">
    <property type="entry name" value="MSTPROX-RELATED"/>
    <property type="match status" value="1"/>
</dbReference>
<comment type="caution">
    <text evidence="9">The sequence shown here is derived from an EMBL/GenBank/DDBJ whole genome shotgun (WGS) entry which is preliminary data.</text>
</comment>
<dbReference type="SUPFAM" id="SSF52058">
    <property type="entry name" value="L domain-like"/>
    <property type="match status" value="1"/>
</dbReference>
<keyword evidence="3 7" id="KW-0812">Transmembrane</keyword>
<evidence type="ECO:0000256" key="3">
    <source>
        <dbReference type="ARBA" id="ARBA00022692"/>
    </source>
</evidence>
<dbReference type="PROSITE" id="PS50104">
    <property type="entry name" value="TIR"/>
    <property type="match status" value="1"/>
</dbReference>
<accession>A0AAE0RM40</accession>
<reference evidence="9" key="3">
    <citation type="submission" date="2023-05" db="EMBL/GenBank/DDBJ databases">
        <authorList>
            <person name="Smith C.H."/>
        </authorList>
    </citation>
    <scope>NUCLEOTIDE SEQUENCE</scope>
    <source>
        <strain evidence="9">CHS0354</strain>
        <tissue evidence="9">Mantle</tissue>
    </source>
</reference>
<evidence type="ECO:0000313" key="9">
    <source>
        <dbReference type="EMBL" id="KAK3575870.1"/>
    </source>
</evidence>
<keyword evidence="5 7" id="KW-1133">Transmembrane helix</keyword>
<evidence type="ECO:0000259" key="8">
    <source>
        <dbReference type="PROSITE" id="PS50104"/>
    </source>
</evidence>
<reference evidence="9" key="2">
    <citation type="journal article" date="2021" name="Genome Biol. Evol.">
        <title>Developing a high-quality reference genome for a parasitic bivalve with doubly uniparental inheritance (Bivalvia: Unionida).</title>
        <authorList>
            <person name="Smith C.H."/>
        </authorList>
    </citation>
    <scope>NUCLEOTIDE SEQUENCE</scope>
    <source>
        <strain evidence="9">CHS0354</strain>
        <tissue evidence="9">Mantle</tissue>
    </source>
</reference>
<dbReference type="Gene3D" id="3.80.10.10">
    <property type="entry name" value="Ribonuclease Inhibitor"/>
    <property type="match status" value="1"/>
</dbReference>
<evidence type="ECO:0000256" key="7">
    <source>
        <dbReference type="SAM" id="Phobius"/>
    </source>
</evidence>
<dbReference type="InterPro" id="IPR035897">
    <property type="entry name" value="Toll_tir_struct_dom_sf"/>
</dbReference>
<organism evidence="9 10">
    <name type="scientific">Potamilus streckersoni</name>
    <dbReference type="NCBI Taxonomy" id="2493646"/>
    <lineage>
        <taxon>Eukaryota</taxon>
        <taxon>Metazoa</taxon>
        <taxon>Spiralia</taxon>
        <taxon>Lophotrochozoa</taxon>
        <taxon>Mollusca</taxon>
        <taxon>Bivalvia</taxon>
        <taxon>Autobranchia</taxon>
        <taxon>Heteroconchia</taxon>
        <taxon>Palaeoheterodonta</taxon>
        <taxon>Unionida</taxon>
        <taxon>Unionoidea</taxon>
        <taxon>Unionidae</taxon>
        <taxon>Ambleminae</taxon>
        <taxon>Lampsilini</taxon>
        <taxon>Potamilus</taxon>
    </lineage>
</organism>
<dbReference type="InterPro" id="IPR032675">
    <property type="entry name" value="LRR_dom_sf"/>
</dbReference>
<dbReference type="SMART" id="SM00255">
    <property type="entry name" value="TIR"/>
    <property type="match status" value="1"/>
</dbReference>
<dbReference type="Proteomes" id="UP001195483">
    <property type="component" value="Unassembled WGS sequence"/>
</dbReference>
<dbReference type="InterPro" id="IPR000483">
    <property type="entry name" value="Cys-rich_flank_reg_C"/>
</dbReference>
<evidence type="ECO:0000256" key="5">
    <source>
        <dbReference type="ARBA" id="ARBA00022989"/>
    </source>
</evidence>
<keyword evidence="10" id="KW-1185">Reference proteome</keyword>
<feature type="domain" description="TIR" evidence="8">
    <location>
        <begin position="143"/>
        <end position="282"/>
    </location>
</feature>
<dbReference type="GO" id="GO:0005886">
    <property type="term" value="C:plasma membrane"/>
    <property type="evidence" value="ECO:0007669"/>
    <property type="project" value="TreeGrafter"/>
</dbReference>